<gene>
    <name evidence="2" type="ORF">SAMN05661093_01193</name>
</gene>
<organism evidence="2 3">
    <name type="scientific">Kibdelosporangium aridum</name>
    <dbReference type="NCBI Taxonomy" id="2030"/>
    <lineage>
        <taxon>Bacteria</taxon>
        <taxon>Bacillati</taxon>
        <taxon>Actinomycetota</taxon>
        <taxon>Actinomycetes</taxon>
        <taxon>Pseudonocardiales</taxon>
        <taxon>Pseudonocardiaceae</taxon>
        <taxon>Kibdelosporangium</taxon>
    </lineage>
</organism>
<dbReference type="RefSeq" id="WP_143446140.1">
    <property type="nucleotide sequence ID" value="NZ_FWXV01000001.1"/>
</dbReference>
<dbReference type="AlphaFoldDB" id="A0A1Y5X1Y3"/>
<feature type="compositionally biased region" description="Basic and acidic residues" evidence="1">
    <location>
        <begin position="1"/>
        <end position="14"/>
    </location>
</feature>
<feature type="region of interest" description="Disordered" evidence="1">
    <location>
        <begin position="1"/>
        <end position="25"/>
    </location>
</feature>
<evidence type="ECO:0000256" key="1">
    <source>
        <dbReference type="SAM" id="MobiDB-lite"/>
    </source>
</evidence>
<dbReference type="EMBL" id="FWXV01000001">
    <property type="protein sequence ID" value="SMC65622.1"/>
    <property type="molecule type" value="Genomic_DNA"/>
</dbReference>
<evidence type="ECO:0000313" key="3">
    <source>
        <dbReference type="Proteomes" id="UP000192674"/>
    </source>
</evidence>
<feature type="compositionally biased region" description="Basic residues" evidence="1">
    <location>
        <begin position="15"/>
        <end position="24"/>
    </location>
</feature>
<proteinExistence type="predicted"/>
<sequence length="84" mass="9334">MRRLQMDGEPEQKARRGGAHRAARAQRDLVEQLTAFRQHPLTGPVALDVRFTAGRAQPPGVHRLAKHHLDVLGGVVNVDESVWP</sequence>
<name>A0A1Y5X1Y3_KIBAR</name>
<dbReference type="OrthoDB" id="3691353at2"/>
<accession>A0A1Y5X1Y3</accession>
<reference evidence="2 3" key="1">
    <citation type="submission" date="2017-04" db="EMBL/GenBank/DDBJ databases">
        <authorList>
            <person name="Afonso C.L."/>
            <person name="Miller P.J."/>
            <person name="Scott M.A."/>
            <person name="Spackman E."/>
            <person name="Goraichik I."/>
            <person name="Dimitrov K.M."/>
            <person name="Suarez D.L."/>
            <person name="Swayne D.E."/>
        </authorList>
    </citation>
    <scope>NUCLEOTIDE SEQUENCE [LARGE SCALE GENOMIC DNA]</scope>
    <source>
        <strain evidence="2 3">DSM 43828</strain>
    </source>
</reference>
<dbReference type="Proteomes" id="UP000192674">
    <property type="component" value="Unassembled WGS sequence"/>
</dbReference>
<keyword evidence="3" id="KW-1185">Reference proteome</keyword>
<protein>
    <submittedName>
        <fullName evidence="2">Uncharacterized protein</fullName>
    </submittedName>
</protein>
<evidence type="ECO:0000313" key="2">
    <source>
        <dbReference type="EMBL" id="SMC65622.1"/>
    </source>
</evidence>